<gene>
    <name evidence="1" type="ORF">DHETER_LOCUS8480</name>
</gene>
<dbReference type="Proteomes" id="UP000789702">
    <property type="component" value="Unassembled WGS sequence"/>
</dbReference>
<evidence type="ECO:0000313" key="1">
    <source>
        <dbReference type="EMBL" id="CAG8633086.1"/>
    </source>
</evidence>
<organism evidence="1 2">
    <name type="scientific">Dentiscutata heterogama</name>
    <dbReference type="NCBI Taxonomy" id="1316150"/>
    <lineage>
        <taxon>Eukaryota</taxon>
        <taxon>Fungi</taxon>
        <taxon>Fungi incertae sedis</taxon>
        <taxon>Mucoromycota</taxon>
        <taxon>Glomeromycotina</taxon>
        <taxon>Glomeromycetes</taxon>
        <taxon>Diversisporales</taxon>
        <taxon>Gigasporaceae</taxon>
        <taxon>Dentiscutata</taxon>
    </lineage>
</organism>
<name>A0ACA9N9L8_9GLOM</name>
<reference evidence="1" key="1">
    <citation type="submission" date="2021-06" db="EMBL/GenBank/DDBJ databases">
        <authorList>
            <person name="Kallberg Y."/>
            <person name="Tangrot J."/>
            <person name="Rosling A."/>
        </authorList>
    </citation>
    <scope>NUCLEOTIDE SEQUENCE</scope>
    <source>
        <strain evidence="1">IL203A</strain>
    </source>
</reference>
<comment type="caution">
    <text evidence="1">The sequence shown here is derived from an EMBL/GenBank/DDBJ whole genome shotgun (WGS) entry which is preliminary data.</text>
</comment>
<feature type="non-terminal residue" evidence="1">
    <location>
        <position position="276"/>
    </location>
</feature>
<sequence length="276" mass="29437">VPKCPSCPSGTNCVLTVRTCNQCPQAFCNSTISTPSPNEDNGNSKIIPGVICGILGLIVLVAAGYFLYKRKYQSKGIKLDSNEEVSSIYAENVIPIAYIPPTIPQDAHNRMRTSVVSAGTTPLSSPIPKNSTSETLIDFVEDDDPISEVESSKSASQSTYSGSSNPNTPKTAKSFLSTPSTASTPGSPTKSGTDTGSNDILPTIDIERPSTESSRPQIQEISQQQNLSSPPQDQIEGRQSFGLFGSDEVYSKEPKSPELQRESVMSSTSTDARSTM</sequence>
<dbReference type="EMBL" id="CAJVPU010013514">
    <property type="protein sequence ID" value="CAG8633086.1"/>
    <property type="molecule type" value="Genomic_DNA"/>
</dbReference>
<proteinExistence type="predicted"/>
<protein>
    <submittedName>
        <fullName evidence="1">3000_t:CDS:1</fullName>
    </submittedName>
</protein>
<evidence type="ECO:0000313" key="2">
    <source>
        <dbReference type="Proteomes" id="UP000789702"/>
    </source>
</evidence>
<keyword evidence="2" id="KW-1185">Reference proteome</keyword>
<feature type="non-terminal residue" evidence="1">
    <location>
        <position position="1"/>
    </location>
</feature>
<accession>A0ACA9N9L8</accession>